<keyword evidence="3" id="KW-1185">Reference proteome</keyword>
<evidence type="ECO:0000259" key="1">
    <source>
        <dbReference type="Pfam" id="PF03372"/>
    </source>
</evidence>
<sequence length="251" mass="29999">MRVLSLGVNMFELFIHQQESYPAYLEDSLFRLLKEHQIDVALLQEVRSSKLQYLPTDFQAILPFPYHSQPTVDFRNHMTVALHLKQQQWFFQQNYLNPVAGKYMVSIRNPAYWTILGVHMPLLLKRNEDKALWEHVLLDEQHWHLIMGNFNAHNKKPLNHNWQLMQRLTKGEEPLYRNLWQEGLEQQKAYYLDYRGEKHLANETHFYRTTNSNTQIDYALGRNIDLNEIILDMRTLSFTNHCALIVDCCKR</sequence>
<organism evidence="2 3">
    <name type="scientific">Enterococcus columbae DSM 7374 = ATCC 51263</name>
    <dbReference type="NCBI Taxonomy" id="1121865"/>
    <lineage>
        <taxon>Bacteria</taxon>
        <taxon>Bacillati</taxon>
        <taxon>Bacillota</taxon>
        <taxon>Bacilli</taxon>
        <taxon>Lactobacillales</taxon>
        <taxon>Enterococcaceae</taxon>
        <taxon>Enterococcus</taxon>
    </lineage>
</organism>
<dbReference type="AlphaFoldDB" id="S1N509"/>
<dbReference type="Gene3D" id="3.60.10.10">
    <property type="entry name" value="Endonuclease/exonuclease/phosphatase"/>
    <property type="match status" value="1"/>
</dbReference>
<protein>
    <recommendedName>
        <fullName evidence="1">Endonuclease/exonuclease/phosphatase domain-containing protein</fullName>
    </recommendedName>
</protein>
<accession>S1N509</accession>
<dbReference type="RefSeq" id="WP_016183406.1">
    <property type="nucleotide sequence ID" value="NZ_JXKI01000031.1"/>
</dbReference>
<dbReference type="InterPro" id="IPR036691">
    <property type="entry name" value="Endo/exonu/phosph_ase_sf"/>
</dbReference>
<dbReference type="GO" id="GO:0003824">
    <property type="term" value="F:catalytic activity"/>
    <property type="evidence" value="ECO:0007669"/>
    <property type="project" value="InterPro"/>
</dbReference>
<comment type="caution">
    <text evidence="2">The sequence shown here is derived from an EMBL/GenBank/DDBJ whole genome shotgun (WGS) entry which is preliminary data.</text>
</comment>
<dbReference type="PATRIC" id="fig|1121865.3.peg.1235"/>
<name>S1N509_9ENTE</name>
<evidence type="ECO:0000313" key="3">
    <source>
        <dbReference type="Proteomes" id="UP000014113"/>
    </source>
</evidence>
<dbReference type="Proteomes" id="UP000014113">
    <property type="component" value="Unassembled WGS sequence"/>
</dbReference>
<dbReference type="InterPro" id="IPR005135">
    <property type="entry name" value="Endo/exonuclease/phosphatase"/>
</dbReference>
<evidence type="ECO:0000313" key="2">
    <source>
        <dbReference type="EMBL" id="EOW80703.1"/>
    </source>
</evidence>
<feature type="domain" description="Endonuclease/exonuclease/phosphatase" evidence="1">
    <location>
        <begin position="27"/>
        <end position="226"/>
    </location>
</feature>
<dbReference type="Pfam" id="PF03372">
    <property type="entry name" value="Exo_endo_phos"/>
    <property type="match status" value="1"/>
</dbReference>
<gene>
    <name evidence="2" type="ORF">I568_01881</name>
</gene>
<dbReference type="SUPFAM" id="SSF56219">
    <property type="entry name" value="DNase I-like"/>
    <property type="match status" value="1"/>
</dbReference>
<proteinExistence type="predicted"/>
<dbReference type="STRING" id="1121865.OMW_01265"/>
<dbReference type="OrthoDB" id="9995706at2"/>
<reference evidence="2 3" key="1">
    <citation type="submission" date="2013-03" db="EMBL/GenBank/DDBJ databases">
        <title>The Genome Sequence of Enterococcus columbae ATCC_51263 (PacBio/Illumina hybrid assembly).</title>
        <authorList>
            <consortium name="The Broad Institute Genomics Platform"/>
            <consortium name="The Broad Institute Genome Sequencing Center for Infectious Disease"/>
            <person name="Earl A."/>
            <person name="Russ C."/>
            <person name="Gilmore M."/>
            <person name="Surin D."/>
            <person name="Walker B."/>
            <person name="Young S."/>
            <person name="Zeng Q."/>
            <person name="Gargeya S."/>
            <person name="Fitzgerald M."/>
            <person name="Haas B."/>
            <person name="Abouelleil A."/>
            <person name="Allen A.W."/>
            <person name="Alvarado L."/>
            <person name="Arachchi H.M."/>
            <person name="Berlin A.M."/>
            <person name="Chapman S.B."/>
            <person name="Gainer-Dewar J."/>
            <person name="Goldberg J."/>
            <person name="Griggs A."/>
            <person name="Gujja S."/>
            <person name="Hansen M."/>
            <person name="Howarth C."/>
            <person name="Imamovic A."/>
            <person name="Ireland A."/>
            <person name="Larimer J."/>
            <person name="McCowan C."/>
            <person name="Murphy C."/>
            <person name="Pearson M."/>
            <person name="Poon T.W."/>
            <person name="Priest M."/>
            <person name="Roberts A."/>
            <person name="Saif S."/>
            <person name="Shea T."/>
            <person name="Sisk P."/>
            <person name="Sykes S."/>
            <person name="Wortman J."/>
            <person name="Nusbaum C."/>
            <person name="Birren B."/>
        </authorList>
    </citation>
    <scope>NUCLEOTIDE SEQUENCE [LARGE SCALE GENOMIC DNA]</scope>
    <source>
        <strain evidence="2 3">ATCC 51263</strain>
    </source>
</reference>
<dbReference type="EMBL" id="ASWJ01000008">
    <property type="protein sequence ID" value="EOW80703.1"/>
    <property type="molecule type" value="Genomic_DNA"/>
</dbReference>